<dbReference type="Proteomes" id="UP000239899">
    <property type="component" value="Unassembled WGS sequence"/>
</dbReference>
<dbReference type="GO" id="GO:0019005">
    <property type="term" value="C:SCF ubiquitin ligase complex"/>
    <property type="evidence" value="ECO:0007669"/>
    <property type="project" value="TreeGrafter"/>
</dbReference>
<dbReference type="Gene3D" id="3.80.10.10">
    <property type="entry name" value="Ribonuclease Inhibitor"/>
    <property type="match status" value="2"/>
</dbReference>
<dbReference type="GO" id="GO:0005930">
    <property type="term" value="C:axoneme"/>
    <property type="evidence" value="ECO:0007669"/>
    <property type="project" value="UniProtKB-SubCell"/>
</dbReference>
<dbReference type="InterPro" id="IPR006553">
    <property type="entry name" value="Leu-rich_rpt_Cys-con_subtyp"/>
</dbReference>
<evidence type="ECO:0000256" key="1">
    <source>
        <dbReference type="ARBA" id="ARBA00004430"/>
    </source>
</evidence>
<gene>
    <name evidence="3" type="ORF">C2E21_9035</name>
</gene>
<dbReference type="InterPro" id="IPR032675">
    <property type="entry name" value="LRR_dom_sf"/>
</dbReference>
<accession>A0A2P6TCL4</accession>
<dbReference type="GO" id="GO:0031146">
    <property type="term" value="P:SCF-dependent proteasomal ubiquitin-dependent protein catabolic process"/>
    <property type="evidence" value="ECO:0007669"/>
    <property type="project" value="TreeGrafter"/>
</dbReference>
<feature type="region of interest" description="Disordered" evidence="2">
    <location>
        <begin position="399"/>
        <end position="510"/>
    </location>
</feature>
<dbReference type="STRING" id="3076.A0A2P6TCL4"/>
<comment type="subcellular location">
    <subcellularLocation>
        <location evidence="1">Cytoplasm</location>
        <location evidence="1">Cytoskeleton</location>
        <location evidence="1">Cilium axoneme</location>
    </subcellularLocation>
</comment>
<dbReference type="SUPFAM" id="SSF52047">
    <property type="entry name" value="RNI-like"/>
    <property type="match status" value="1"/>
</dbReference>
<feature type="compositionally biased region" description="Low complexity" evidence="2">
    <location>
        <begin position="399"/>
        <end position="439"/>
    </location>
</feature>
<dbReference type="PANTHER" id="PTHR13318">
    <property type="entry name" value="PARTNER OF PAIRED, ISOFORM B-RELATED"/>
    <property type="match status" value="1"/>
</dbReference>
<protein>
    <submittedName>
        <fullName evidence="3">F-box LRR-repeat 6-like</fullName>
    </submittedName>
</protein>
<dbReference type="OrthoDB" id="423607at2759"/>
<proteinExistence type="predicted"/>
<name>A0A2P6TCL4_CHLSO</name>
<dbReference type="EMBL" id="LHPG02000024">
    <property type="protein sequence ID" value="PRW20378.1"/>
    <property type="molecule type" value="Genomic_DNA"/>
</dbReference>
<evidence type="ECO:0000256" key="2">
    <source>
        <dbReference type="SAM" id="MobiDB-lite"/>
    </source>
</evidence>
<dbReference type="SMART" id="SM00367">
    <property type="entry name" value="LRR_CC"/>
    <property type="match status" value="5"/>
</dbReference>
<dbReference type="InterPro" id="IPR001611">
    <property type="entry name" value="Leu-rich_rpt"/>
</dbReference>
<dbReference type="PANTHER" id="PTHR13318:SF95">
    <property type="entry name" value="F-BOX PROTEIN YLR352W"/>
    <property type="match status" value="1"/>
</dbReference>
<evidence type="ECO:0000313" key="4">
    <source>
        <dbReference type="Proteomes" id="UP000239899"/>
    </source>
</evidence>
<sequence>MCVSRAWRAAVQACPDIWAHIDLARGRRCRPSDAALARAAPRWHRLRSLSLAGVAGVGDAGLQTIAEHCPCLEALSLAHCTQFSDGGLTAQLSRMLLRPAAPDGSSAPLRRLDLSFTQISPKVSGLDHVVREVLFTQARNPGGPVLEELIVEGCPLLTHHGLRAIAEASVEAGRPLLAALRVLNLSQSAGARSDFVLFIERLQYSAPALQQLCLNGLCGAWGWSWNATPSSLPEGAAPPAFPALRVCQVAAKSNPDLAGMGTGATTVNDTCLTRLLSQSPLLEELDVSGCERLSPNCLALAVHPAAPLKHALLARSGACCDEAVAFLVDRFGPTLEAVDLSWGGSRINDAAAAALTRCPRLHTVGLAGTAVTTEGVRQLLVATDAHATAAAAAAAAAAAGPSSSRSGAMEGGSAASAPEEGPQAVGPSAAGEGSSAAGADVGPEERASAAGSPFAFEGDKVAVGGLGTEPTAADLPPLEGLEQTFAGGIEDRDDQDPAEAARVPQQPSGLEAEFEDTSFKGVCPPNIQPFGKLSPQLNLGLVKPSG</sequence>
<dbReference type="Pfam" id="PF13516">
    <property type="entry name" value="LRR_6"/>
    <property type="match status" value="1"/>
</dbReference>
<reference evidence="3 4" key="1">
    <citation type="journal article" date="2018" name="Plant J.">
        <title>Genome sequences of Chlorella sorokiniana UTEX 1602 and Micractinium conductrix SAG 241.80: implications to maltose excretion by a green alga.</title>
        <authorList>
            <person name="Arriola M.B."/>
            <person name="Velmurugan N."/>
            <person name="Zhang Y."/>
            <person name="Plunkett M.H."/>
            <person name="Hondzo H."/>
            <person name="Barney B.M."/>
        </authorList>
    </citation>
    <scope>NUCLEOTIDE SEQUENCE [LARGE SCALE GENOMIC DNA]</scope>
    <source>
        <strain evidence="4">UTEX 1602</strain>
    </source>
</reference>
<comment type="caution">
    <text evidence="3">The sequence shown here is derived from an EMBL/GenBank/DDBJ whole genome shotgun (WGS) entry which is preliminary data.</text>
</comment>
<evidence type="ECO:0000313" key="3">
    <source>
        <dbReference type="EMBL" id="PRW20378.1"/>
    </source>
</evidence>
<dbReference type="AlphaFoldDB" id="A0A2P6TCL4"/>
<organism evidence="3 4">
    <name type="scientific">Chlorella sorokiniana</name>
    <name type="common">Freshwater green alga</name>
    <dbReference type="NCBI Taxonomy" id="3076"/>
    <lineage>
        <taxon>Eukaryota</taxon>
        <taxon>Viridiplantae</taxon>
        <taxon>Chlorophyta</taxon>
        <taxon>core chlorophytes</taxon>
        <taxon>Trebouxiophyceae</taxon>
        <taxon>Chlorellales</taxon>
        <taxon>Chlorellaceae</taxon>
        <taxon>Chlorella clade</taxon>
        <taxon>Chlorella</taxon>
    </lineage>
</organism>
<keyword evidence="4" id="KW-1185">Reference proteome</keyword>